<evidence type="ECO:0000256" key="1">
    <source>
        <dbReference type="ARBA" id="ARBA00022737"/>
    </source>
</evidence>
<sequence length="247" mass="28268">MDLSELLSSGNLNLALLKLREAIESNPSKENYELLGRILLELGRDDEALDAFLKAEDYITAAKILSLKDPRSALTLLEKVSVNESKLMRAMIFMRMEKYDEALKELGSMDSINENPLFFKVKGIAEFYTDRIYEAMRDLSRGILLYPLDADLYYYRALVRIRLGDEDNAEKDLDIAINLNPYYAEAYLNKGLIAERRGDINKAISMYSKSISIRPNYKEAYIRRSGAYSKIGRDEEAKSDLEKSSQL</sequence>
<dbReference type="GO" id="GO:0046813">
    <property type="term" value="P:receptor-mediated virion attachment to host cell"/>
    <property type="evidence" value="ECO:0007669"/>
    <property type="project" value="TreeGrafter"/>
</dbReference>
<dbReference type="Pfam" id="PF00515">
    <property type="entry name" value="TPR_1"/>
    <property type="match status" value="1"/>
</dbReference>
<keyword evidence="1" id="KW-0677">Repeat</keyword>
<dbReference type="Gene3D" id="1.25.40.10">
    <property type="entry name" value="Tetratricopeptide repeat domain"/>
    <property type="match status" value="3"/>
</dbReference>
<reference evidence="4 5" key="1">
    <citation type="submission" date="2020-02" db="EMBL/GenBank/DDBJ databases">
        <title>Comparative genome analysis reveals the metabolism and evolution of the thermophilic archaeal genus Metallosphaera.</title>
        <authorList>
            <person name="Jiang C."/>
        </authorList>
    </citation>
    <scope>NUCLEOTIDE SEQUENCE [LARGE SCALE GENOMIC DNA]</scope>
    <source>
        <strain evidence="4 5">Ric-A</strain>
    </source>
</reference>
<dbReference type="Pfam" id="PF13432">
    <property type="entry name" value="TPR_16"/>
    <property type="match status" value="1"/>
</dbReference>
<dbReference type="InterPro" id="IPR050498">
    <property type="entry name" value="Ycf3"/>
</dbReference>
<dbReference type="PROSITE" id="PS50005">
    <property type="entry name" value="TPR"/>
    <property type="match status" value="2"/>
</dbReference>
<dbReference type="InterPro" id="IPR011990">
    <property type="entry name" value="TPR-like_helical_dom_sf"/>
</dbReference>
<evidence type="ECO:0000313" key="5">
    <source>
        <dbReference type="Proteomes" id="UP000509301"/>
    </source>
</evidence>
<name>A0A6N0NVM8_9CREN</name>
<feature type="repeat" description="TPR" evidence="3">
    <location>
        <begin position="150"/>
        <end position="183"/>
    </location>
</feature>
<dbReference type="InterPro" id="IPR019734">
    <property type="entry name" value="TPR_rpt"/>
</dbReference>
<feature type="repeat" description="TPR" evidence="3">
    <location>
        <begin position="184"/>
        <end position="217"/>
    </location>
</feature>
<dbReference type="RefSeq" id="WP_174628882.1">
    <property type="nucleotide sequence ID" value="NZ_CP049074.1"/>
</dbReference>
<accession>A0A6N0NVM8</accession>
<organism evidence="4 5">
    <name type="scientific">Metallosphaera tengchongensis</name>
    <dbReference type="NCBI Taxonomy" id="1532350"/>
    <lineage>
        <taxon>Archaea</taxon>
        <taxon>Thermoproteota</taxon>
        <taxon>Thermoprotei</taxon>
        <taxon>Sulfolobales</taxon>
        <taxon>Sulfolobaceae</taxon>
        <taxon>Metallosphaera</taxon>
    </lineage>
</organism>
<dbReference type="EMBL" id="CP049074">
    <property type="protein sequence ID" value="QKQ99209.1"/>
    <property type="molecule type" value="Genomic_DNA"/>
</dbReference>
<evidence type="ECO:0000256" key="2">
    <source>
        <dbReference type="ARBA" id="ARBA00022803"/>
    </source>
</evidence>
<dbReference type="SUPFAM" id="SSF48452">
    <property type="entry name" value="TPR-like"/>
    <property type="match status" value="2"/>
</dbReference>
<dbReference type="SMART" id="SM00028">
    <property type="entry name" value="TPR"/>
    <property type="match status" value="3"/>
</dbReference>
<gene>
    <name evidence="4" type="ORF">GWK48_01275</name>
</gene>
<dbReference type="PANTHER" id="PTHR44858:SF1">
    <property type="entry name" value="UDP-N-ACETYLGLUCOSAMINE--PEPTIDE N-ACETYLGLUCOSAMINYLTRANSFERASE SPINDLY-RELATED"/>
    <property type="match status" value="1"/>
</dbReference>
<proteinExistence type="predicted"/>
<evidence type="ECO:0000313" key="4">
    <source>
        <dbReference type="EMBL" id="QKQ99209.1"/>
    </source>
</evidence>
<keyword evidence="2 3" id="KW-0802">TPR repeat</keyword>
<dbReference type="PANTHER" id="PTHR44858">
    <property type="entry name" value="TETRATRICOPEPTIDE REPEAT PROTEIN 6"/>
    <property type="match status" value="1"/>
</dbReference>
<keyword evidence="5" id="KW-1185">Reference proteome</keyword>
<protein>
    <submittedName>
        <fullName evidence="4">Tetratricopeptide repeat protein</fullName>
    </submittedName>
</protein>
<dbReference type="AlphaFoldDB" id="A0A6N0NVM8"/>
<evidence type="ECO:0000256" key="3">
    <source>
        <dbReference type="PROSITE-ProRule" id="PRU00339"/>
    </source>
</evidence>
<dbReference type="OrthoDB" id="115601at2157"/>
<dbReference type="Proteomes" id="UP000509301">
    <property type="component" value="Chromosome"/>
</dbReference>
<dbReference type="PROSITE" id="PS50293">
    <property type="entry name" value="TPR_REGION"/>
    <property type="match status" value="1"/>
</dbReference>
<dbReference type="Pfam" id="PF13181">
    <property type="entry name" value="TPR_8"/>
    <property type="match status" value="1"/>
</dbReference>
<dbReference type="GeneID" id="55640535"/>
<dbReference type="KEGG" id="mten:GWK48_01275"/>